<evidence type="ECO:0000313" key="13">
    <source>
        <dbReference type="EMBL" id="RLN78685.1"/>
    </source>
</evidence>
<protein>
    <submittedName>
        <fullName evidence="12">Uncharacterized protein</fullName>
    </submittedName>
</protein>
<dbReference type="PROSITE" id="PS50082">
    <property type="entry name" value="WD_REPEATS_2"/>
    <property type="match status" value="1"/>
</dbReference>
<feature type="transmembrane region" description="Helical" evidence="9">
    <location>
        <begin position="275"/>
        <end position="298"/>
    </location>
</feature>
<dbReference type="Proteomes" id="UP000792063">
    <property type="component" value="Unassembled WGS sequence"/>
</dbReference>
<comment type="caution">
    <text evidence="12">The sequence shown here is derived from an EMBL/GenBank/DDBJ whole genome shotgun (WGS) entry which is preliminary data.</text>
</comment>
<feature type="transmembrane region" description="Helical" evidence="9">
    <location>
        <begin position="350"/>
        <end position="370"/>
    </location>
</feature>
<evidence type="ECO:0000256" key="7">
    <source>
        <dbReference type="PROSITE-ProRule" id="PRU00221"/>
    </source>
</evidence>
<dbReference type="InterPro" id="IPR001734">
    <property type="entry name" value="Na/solute_symporter"/>
</dbReference>
<evidence type="ECO:0000313" key="11">
    <source>
        <dbReference type="EMBL" id="KAG2515327.1"/>
    </source>
</evidence>
<feature type="transmembrane region" description="Helical" evidence="9">
    <location>
        <begin position="460"/>
        <end position="482"/>
    </location>
</feature>
<dbReference type="InterPro" id="IPR001680">
    <property type="entry name" value="WD40_rpt"/>
</dbReference>
<keyword evidence="5 9" id="KW-1133">Transmembrane helix</keyword>
<evidence type="ECO:0000256" key="9">
    <source>
        <dbReference type="SAM" id="Phobius"/>
    </source>
</evidence>
<keyword evidence="4 9" id="KW-0812">Transmembrane</keyword>
<feature type="transmembrane region" description="Helical" evidence="9">
    <location>
        <begin position="616"/>
        <end position="634"/>
    </location>
</feature>
<sequence length="756" mass="80664">MSGKHLDAVWQVRWVARGGGESVVSVSADGRVVEWSLKKGLSFSDLMTLKRAPNPLLGGIGTAATGTNGGTGGVGSDGVISRQASGRCLAFASRTDPSVYFVGTEDGLVHKCSVSYNEQYLQTYVGHSGPVYQLLVSPFCNDLFLSCSSDWSLKLWHQTESHGDAALTFHSVDLAQAVLGASWSPTDAALFAAVAEDGRIELWDLAQSTLDPIVRHFPKKYISVATPVPQATDGDDLLATTSSREATPKADDGSPLTDSYRDPNAVSRLQEPAKMLASGVTYGVMIATLVAVAAYAIIVSRRMEVNSVKNFVSAKNSTTALRLAWCFFSAGMGSWTLFSFPQIGVSAGSWGVIGYTLSGVSGMLVLAYIGPYTRSALGENVTMTDVVAHRFGYVMQVYIGLISVFYQFISLASELTTVAQLTTMLSPNAHSLVPILVVVFLTNLYLLIGGLRASLATDVWQGIGVIALLAVVCIAMCFHVSIPENAWSDTNVAAFTVTGFETLVTLVIAVTASNLFFTGFWQRVYAAYDDDTLRKAAYIACGIIIPFTVALGVAGMVSYLAYPDGDIFFAILIDMGHGWEVLIVIVIAMLSSGVSDSIQIGIAAELTTCFPQLNLLHARLICALLNVPAIVIAYQEYDILNLFLIADLLCTAAVGPMLLGTWKRATRMGAWAGSVAGLITIFICGVIAQGKFVGGFNWFILPEGLYSQNSMITFIVTLIIPPVVTVIVSLATPPSKEQATDGSYLLEHSPIQGINA</sequence>
<keyword evidence="7" id="KW-0853">WD repeat</keyword>
<dbReference type="EMBL" id="MBDN02000178">
    <property type="protein sequence ID" value="RLN78685.1"/>
    <property type="molecule type" value="Genomic_DNA"/>
</dbReference>
<comment type="subcellular location">
    <subcellularLocation>
        <location evidence="1">Membrane</location>
        <topology evidence="1">Multi-pass membrane protein</topology>
    </subcellularLocation>
</comment>
<dbReference type="PANTHER" id="PTHR48086:SF10">
    <property type="entry name" value="AGR155CP"/>
    <property type="match status" value="1"/>
</dbReference>
<evidence type="ECO:0000256" key="8">
    <source>
        <dbReference type="SAM" id="MobiDB-lite"/>
    </source>
</evidence>
<evidence type="ECO:0000256" key="4">
    <source>
        <dbReference type="ARBA" id="ARBA00022692"/>
    </source>
</evidence>
<evidence type="ECO:0000256" key="1">
    <source>
        <dbReference type="ARBA" id="ARBA00004141"/>
    </source>
</evidence>
<evidence type="ECO:0000256" key="5">
    <source>
        <dbReference type="ARBA" id="ARBA00022989"/>
    </source>
</evidence>
<dbReference type="GO" id="GO:0005886">
    <property type="term" value="C:plasma membrane"/>
    <property type="evidence" value="ECO:0007669"/>
    <property type="project" value="TreeGrafter"/>
</dbReference>
<dbReference type="Proteomes" id="UP000285624">
    <property type="component" value="Unassembled WGS sequence"/>
</dbReference>
<dbReference type="PROSITE" id="PS50283">
    <property type="entry name" value="NA_SOLUT_SYMP_3"/>
    <property type="match status" value="1"/>
</dbReference>
<reference evidence="10" key="3">
    <citation type="submission" date="2020-06" db="EMBL/GenBank/DDBJ databases">
        <authorList>
            <person name="Studholme D.J."/>
        </authorList>
    </citation>
    <scope>NUCLEOTIDE SEQUENCE</scope>
    <source>
        <strain evidence="10">NZFS 2646</strain>
        <strain evidence="11">NZFS 3630</strain>
    </source>
</reference>
<reference evidence="10" key="1">
    <citation type="journal article" date="2015" name="Genom Data">
        <title>Genome sequences of six Phytophthora species associated with forests in New Zealand.</title>
        <authorList>
            <person name="Studholme D.J."/>
            <person name="McDougal R.L."/>
            <person name="Sambles C."/>
            <person name="Hansen E."/>
            <person name="Hardy G."/>
            <person name="Grant M."/>
            <person name="Ganley R.J."/>
            <person name="Williams N.M."/>
        </authorList>
    </citation>
    <scope>NUCLEOTIDE SEQUENCE</scope>
    <source>
        <strain evidence="10">NZFS 2646</strain>
        <strain evidence="11">NZFS 3630</strain>
    </source>
</reference>
<feature type="transmembrane region" description="Helical" evidence="9">
    <location>
        <begin position="581"/>
        <end position="604"/>
    </location>
</feature>
<dbReference type="AlphaFoldDB" id="A0A3R7G6Q7"/>
<feature type="transmembrane region" description="Helical" evidence="9">
    <location>
        <begin position="640"/>
        <end position="659"/>
    </location>
</feature>
<dbReference type="Proteomes" id="UP000785171">
    <property type="component" value="Unassembled WGS sequence"/>
</dbReference>
<dbReference type="GO" id="GO:0015606">
    <property type="term" value="F:spermidine transmembrane transporter activity"/>
    <property type="evidence" value="ECO:0007669"/>
    <property type="project" value="TreeGrafter"/>
</dbReference>
<dbReference type="EMBL" id="MAYM02000384">
    <property type="protein sequence ID" value="RLN43581.1"/>
    <property type="molecule type" value="Genomic_DNA"/>
</dbReference>
<dbReference type="EMBL" id="JPWU03000443">
    <property type="protein sequence ID" value="KAG2515327.1"/>
    <property type="molecule type" value="Genomic_DNA"/>
</dbReference>
<dbReference type="InterPro" id="IPR015943">
    <property type="entry name" value="WD40/YVTN_repeat-like_dom_sf"/>
</dbReference>
<dbReference type="InterPro" id="IPR036322">
    <property type="entry name" value="WD40_repeat_dom_sf"/>
</dbReference>
<dbReference type="Proteomes" id="UP000285883">
    <property type="component" value="Unassembled WGS sequence"/>
</dbReference>
<feature type="transmembrane region" description="Helical" evidence="9">
    <location>
        <begin position="536"/>
        <end position="561"/>
    </location>
</feature>
<keyword evidence="6 9" id="KW-0472">Membrane</keyword>
<accession>A0A3R7G6Q7</accession>
<dbReference type="InterPro" id="IPR038377">
    <property type="entry name" value="Na/Glc_symporter_sf"/>
</dbReference>
<keyword evidence="14" id="KW-1185">Reference proteome</keyword>
<organism evidence="12 15">
    <name type="scientific">Phytophthora kernoviae</name>
    <dbReference type="NCBI Taxonomy" id="325452"/>
    <lineage>
        <taxon>Eukaryota</taxon>
        <taxon>Sar</taxon>
        <taxon>Stramenopiles</taxon>
        <taxon>Oomycota</taxon>
        <taxon>Peronosporomycetes</taxon>
        <taxon>Peronosporales</taxon>
        <taxon>Peronosporaceae</taxon>
        <taxon>Phytophthora</taxon>
    </lineage>
</organism>
<feature type="transmembrane region" description="Helical" evidence="9">
    <location>
        <begin position="671"/>
        <end position="690"/>
    </location>
</feature>
<dbReference type="EMBL" id="JPWV03000433">
    <property type="protein sequence ID" value="KAG2511581.1"/>
    <property type="molecule type" value="Genomic_DNA"/>
</dbReference>
<keyword evidence="3" id="KW-0813">Transport</keyword>
<dbReference type="PANTHER" id="PTHR48086">
    <property type="entry name" value="SODIUM/PROLINE SYMPORTER-RELATED"/>
    <property type="match status" value="1"/>
</dbReference>
<dbReference type="SUPFAM" id="SSF50978">
    <property type="entry name" value="WD40 repeat-like"/>
    <property type="match status" value="1"/>
</dbReference>
<dbReference type="InterPro" id="IPR050277">
    <property type="entry name" value="Sodium:Solute_Symporter"/>
</dbReference>
<evidence type="ECO:0000313" key="14">
    <source>
        <dbReference type="Proteomes" id="UP000285624"/>
    </source>
</evidence>
<feature type="transmembrane region" description="Helical" evidence="9">
    <location>
        <begin position="429"/>
        <end position="448"/>
    </location>
</feature>
<feature type="transmembrane region" description="Helical" evidence="9">
    <location>
        <begin position="391"/>
        <end position="409"/>
    </location>
</feature>
<evidence type="ECO:0000313" key="15">
    <source>
        <dbReference type="Proteomes" id="UP000285883"/>
    </source>
</evidence>
<evidence type="ECO:0000256" key="3">
    <source>
        <dbReference type="ARBA" id="ARBA00022448"/>
    </source>
</evidence>
<feature type="transmembrane region" description="Helical" evidence="9">
    <location>
        <begin position="710"/>
        <end position="731"/>
    </location>
</feature>
<comment type="similarity">
    <text evidence="2">Belongs to the sodium:solute symporter (SSF) (TC 2.A.21) family.</text>
</comment>
<gene>
    <name evidence="12" type="ORF">BBI17_005877</name>
    <name evidence="13" type="ORF">BBO99_00005801</name>
    <name evidence="10" type="ORF">JM16_008135</name>
    <name evidence="11" type="ORF">JM18_008192</name>
</gene>
<evidence type="ECO:0000256" key="6">
    <source>
        <dbReference type="ARBA" id="ARBA00023136"/>
    </source>
</evidence>
<dbReference type="STRING" id="325452.A0A3R7G6Q7"/>
<feature type="transmembrane region" description="Helical" evidence="9">
    <location>
        <begin position="319"/>
        <end position="338"/>
    </location>
</feature>
<dbReference type="SMART" id="SM00320">
    <property type="entry name" value="WD40"/>
    <property type="match status" value="2"/>
</dbReference>
<reference evidence="14 15" key="2">
    <citation type="submission" date="2018-07" db="EMBL/GenBank/DDBJ databases">
        <title>Genome sequencing of oomycete isolates from Chile give support for New Zealand origin for Phytophthora kernoviae and make available the first Nothophytophthora sp. genome.</title>
        <authorList>
            <person name="Studholme D.J."/>
            <person name="Sanfuentes E."/>
            <person name="Panda P."/>
            <person name="Hill R."/>
            <person name="Sambles C."/>
            <person name="Grant M."/>
            <person name="Williams N.M."/>
            <person name="Mcdougal R.L."/>
        </authorList>
    </citation>
    <scope>NUCLEOTIDE SEQUENCE [LARGE SCALE GENOMIC DNA]</scope>
    <source>
        <strain evidence="12">Chile2</strain>
        <strain evidence="13">Chile4</strain>
    </source>
</reference>
<feature type="transmembrane region" description="Helical" evidence="9">
    <location>
        <begin position="502"/>
        <end position="524"/>
    </location>
</feature>
<evidence type="ECO:0000313" key="10">
    <source>
        <dbReference type="EMBL" id="KAG2511581.1"/>
    </source>
</evidence>
<dbReference type="Gene3D" id="2.130.10.10">
    <property type="entry name" value="YVTN repeat-like/Quinoprotein amine dehydrogenase"/>
    <property type="match status" value="1"/>
</dbReference>
<name>A0A3R7G6Q7_9STRA</name>
<evidence type="ECO:0000256" key="2">
    <source>
        <dbReference type="ARBA" id="ARBA00006434"/>
    </source>
</evidence>
<proteinExistence type="inferred from homology"/>
<dbReference type="Pfam" id="PF00400">
    <property type="entry name" value="WD40"/>
    <property type="match status" value="1"/>
</dbReference>
<evidence type="ECO:0000313" key="12">
    <source>
        <dbReference type="EMBL" id="RLN43581.1"/>
    </source>
</evidence>
<feature type="repeat" description="WD" evidence="7">
    <location>
        <begin position="124"/>
        <end position="156"/>
    </location>
</feature>
<feature type="region of interest" description="Disordered" evidence="8">
    <location>
        <begin position="233"/>
        <end position="263"/>
    </location>
</feature>
<dbReference type="Gene3D" id="1.20.1730.10">
    <property type="entry name" value="Sodium/glucose cotransporter"/>
    <property type="match status" value="1"/>
</dbReference>